<dbReference type="AlphaFoldDB" id="A0A938WNB0"/>
<dbReference type="EMBL" id="JACJJL010000065">
    <property type="protein sequence ID" value="MBM6663181.1"/>
    <property type="molecule type" value="Genomic_DNA"/>
</dbReference>
<name>A0A938WNB0_9BACT</name>
<reference evidence="1 2" key="1">
    <citation type="journal article" date="2021" name="Sci. Rep.">
        <title>The distribution of antibiotic resistance genes in chicken gut microbiota commensals.</title>
        <authorList>
            <person name="Juricova H."/>
            <person name="Matiasovicova J."/>
            <person name="Kubasova T."/>
            <person name="Cejkova D."/>
            <person name="Rychlik I."/>
        </authorList>
    </citation>
    <scope>NUCLEOTIDE SEQUENCE [LARGE SCALE GENOMIC DNA]</scope>
    <source>
        <strain evidence="1 2">An819</strain>
    </source>
</reference>
<evidence type="ECO:0000313" key="1">
    <source>
        <dbReference type="EMBL" id="MBM6663181.1"/>
    </source>
</evidence>
<comment type="caution">
    <text evidence="1">The sequence shown here is derived from an EMBL/GenBank/DDBJ whole genome shotgun (WGS) entry which is preliminary data.</text>
</comment>
<protein>
    <submittedName>
        <fullName evidence="1">Uncharacterized protein</fullName>
    </submittedName>
</protein>
<dbReference type="RefSeq" id="WP_072541306.1">
    <property type="nucleotide sequence ID" value="NZ_JACJJL010000065.1"/>
</dbReference>
<evidence type="ECO:0000313" key="2">
    <source>
        <dbReference type="Proteomes" id="UP000764045"/>
    </source>
</evidence>
<keyword evidence="2" id="KW-1185">Reference proteome</keyword>
<accession>A0A938WNB0</accession>
<organism evidence="1 2">
    <name type="scientific">Marseilla massiliensis</name>
    <dbReference type="NCBI Taxonomy" id="1841864"/>
    <lineage>
        <taxon>Bacteria</taxon>
        <taxon>Pseudomonadati</taxon>
        <taxon>Bacteroidota</taxon>
        <taxon>Bacteroidia</taxon>
        <taxon>Bacteroidales</taxon>
        <taxon>Prevotellaceae</taxon>
        <taxon>Marseilla</taxon>
    </lineage>
</organism>
<proteinExistence type="predicted"/>
<gene>
    <name evidence="1" type="ORF">H6B30_15800</name>
</gene>
<dbReference type="Proteomes" id="UP000764045">
    <property type="component" value="Unassembled WGS sequence"/>
</dbReference>
<sequence length="71" mass="8162">MAKYVVNTRFVFSGVFEVEADSRTKARELVMKECGLVMGGNIHTTLDDEEVDWDFDTHPEKEIGKITIKRK</sequence>